<dbReference type="Proteomes" id="UP000281343">
    <property type="component" value="Unassembled WGS sequence"/>
</dbReference>
<gene>
    <name evidence="1" type="ORF">D9R08_05585</name>
</gene>
<reference evidence="1 2" key="1">
    <citation type="submission" date="2018-10" db="EMBL/GenBank/DDBJ databases">
        <authorList>
            <person name="Jung H.S."/>
            <person name="Jeon C.O."/>
        </authorList>
    </citation>
    <scope>NUCLEOTIDE SEQUENCE [LARGE SCALE GENOMIC DNA]</scope>
    <source>
        <strain evidence="1 2">MA-7-27</strain>
    </source>
</reference>
<protein>
    <submittedName>
        <fullName evidence="1">Uncharacterized protein</fullName>
    </submittedName>
</protein>
<keyword evidence="2" id="KW-1185">Reference proteome</keyword>
<dbReference type="OrthoDB" id="7865083at2"/>
<accession>A0A3L9YA47</accession>
<name>A0A3L9YA47_9RHOB</name>
<proteinExistence type="predicted"/>
<comment type="caution">
    <text evidence="1">The sequence shown here is derived from an EMBL/GenBank/DDBJ whole genome shotgun (WGS) entry which is preliminary data.</text>
</comment>
<dbReference type="RefSeq" id="WP_121897038.1">
    <property type="nucleotide sequence ID" value="NZ_RCNT01000002.1"/>
</dbReference>
<evidence type="ECO:0000313" key="2">
    <source>
        <dbReference type="Proteomes" id="UP000281343"/>
    </source>
</evidence>
<dbReference type="AlphaFoldDB" id="A0A3L9YA47"/>
<evidence type="ECO:0000313" key="1">
    <source>
        <dbReference type="EMBL" id="RMA43103.1"/>
    </source>
</evidence>
<dbReference type="EMBL" id="RCNT01000002">
    <property type="protein sequence ID" value="RMA43103.1"/>
    <property type="molecule type" value="Genomic_DNA"/>
</dbReference>
<sequence length="107" mass="11515">MKTLVLEPDVTRARAWVARYAAGADNTCHVAISAAQARLMLIGSCYDRLCLRLGHLGGQSHAILAVARACNPECEIVDLARMTRRSVSGPSMGEVLRAEPPQAMRIG</sequence>
<organism evidence="1 2">
    <name type="scientific">Rhodophyticola porphyridii</name>
    <dbReference type="NCBI Taxonomy" id="1852017"/>
    <lineage>
        <taxon>Bacteria</taxon>
        <taxon>Pseudomonadati</taxon>
        <taxon>Pseudomonadota</taxon>
        <taxon>Alphaproteobacteria</taxon>
        <taxon>Rhodobacterales</taxon>
        <taxon>Roseobacteraceae</taxon>
        <taxon>Rhodophyticola</taxon>
    </lineage>
</organism>